<comment type="caution">
    <text evidence="2">The sequence shown here is derived from an EMBL/GenBank/DDBJ whole genome shotgun (WGS) entry which is preliminary data.</text>
</comment>
<accession>A0A401T7K3</accession>
<keyword evidence="3" id="KW-1185">Reference proteome</keyword>
<dbReference type="EMBL" id="BEZZ01001211">
    <property type="protein sequence ID" value="GCC38577.1"/>
    <property type="molecule type" value="Genomic_DNA"/>
</dbReference>
<organism evidence="2 3">
    <name type="scientific">Chiloscyllium punctatum</name>
    <name type="common">Brownbanded bambooshark</name>
    <name type="synonym">Hemiscyllium punctatum</name>
    <dbReference type="NCBI Taxonomy" id="137246"/>
    <lineage>
        <taxon>Eukaryota</taxon>
        <taxon>Metazoa</taxon>
        <taxon>Chordata</taxon>
        <taxon>Craniata</taxon>
        <taxon>Vertebrata</taxon>
        <taxon>Chondrichthyes</taxon>
        <taxon>Elasmobranchii</taxon>
        <taxon>Galeomorphii</taxon>
        <taxon>Galeoidea</taxon>
        <taxon>Orectolobiformes</taxon>
        <taxon>Hemiscylliidae</taxon>
        <taxon>Chiloscyllium</taxon>
    </lineage>
</organism>
<evidence type="ECO:0000313" key="2">
    <source>
        <dbReference type="EMBL" id="GCC38577.1"/>
    </source>
</evidence>
<reference evidence="2 3" key="1">
    <citation type="journal article" date="2018" name="Nat. Ecol. Evol.">
        <title>Shark genomes provide insights into elasmobranch evolution and the origin of vertebrates.</title>
        <authorList>
            <person name="Hara Y"/>
            <person name="Yamaguchi K"/>
            <person name="Onimaru K"/>
            <person name="Kadota M"/>
            <person name="Koyanagi M"/>
            <person name="Keeley SD"/>
            <person name="Tatsumi K"/>
            <person name="Tanaka K"/>
            <person name="Motone F"/>
            <person name="Kageyama Y"/>
            <person name="Nozu R"/>
            <person name="Adachi N"/>
            <person name="Nishimura O"/>
            <person name="Nakagawa R"/>
            <person name="Tanegashima C"/>
            <person name="Kiyatake I"/>
            <person name="Matsumoto R"/>
            <person name="Murakumo K"/>
            <person name="Nishida K"/>
            <person name="Terakita A"/>
            <person name="Kuratani S"/>
            <person name="Sato K"/>
            <person name="Hyodo S Kuraku.S."/>
        </authorList>
    </citation>
    <scope>NUCLEOTIDE SEQUENCE [LARGE SCALE GENOMIC DNA]</scope>
</reference>
<dbReference type="AlphaFoldDB" id="A0A401T7K3"/>
<dbReference type="Proteomes" id="UP000287033">
    <property type="component" value="Unassembled WGS sequence"/>
</dbReference>
<feature type="region of interest" description="Disordered" evidence="1">
    <location>
        <begin position="38"/>
        <end position="64"/>
    </location>
</feature>
<evidence type="ECO:0000256" key="1">
    <source>
        <dbReference type="SAM" id="MobiDB-lite"/>
    </source>
</evidence>
<name>A0A401T7K3_CHIPU</name>
<proteinExistence type="predicted"/>
<sequence length="85" mass="9626">MGKGTPLLLKRDIDKNEAMLPSSRKPFSIQPVQVAPNEYTKVQKGNTKVSPVLPEKPDDDSDHDYEQIEEGLSLMALQKTKRWAF</sequence>
<evidence type="ECO:0000313" key="3">
    <source>
        <dbReference type="Proteomes" id="UP000287033"/>
    </source>
</evidence>
<protein>
    <submittedName>
        <fullName evidence="2">Uncharacterized protein</fullName>
    </submittedName>
</protein>
<gene>
    <name evidence="2" type="ORF">chiPu_0017092</name>
</gene>